<reference evidence="5" key="1">
    <citation type="submission" date="2021-01" db="EMBL/GenBank/DDBJ databases">
        <title>Whole genome shotgun sequence of Virgisporangium aliadipatigenens NBRC 105644.</title>
        <authorList>
            <person name="Komaki H."/>
            <person name="Tamura T."/>
        </authorList>
    </citation>
    <scope>NUCLEOTIDE SEQUENCE</scope>
    <source>
        <strain evidence="5">NBRC 105644</strain>
    </source>
</reference>
<dbReference type="RefSeq" id="WP_239153002.1">
    <property type="nucleotide sequence ID" value="NZ_BOPF01000010.1"/>
</dbReference>
<dbReference type="InterPro" id="IPR010982">
    <property type="entry name" value="Lambda_DNA-bd_dom_sf"/>
</dbReference>
<dbReference type="PROSITE" id="PS50932">
    <property type="entry name" value="HTH_LACI_2"/>
    <property type="match status" value="1"/>
</dbReference>
<dbReference type="EMBL" id="BOPF01000010">
    <property type="protein sequence ID" value="GIJ46399.1"/>
    <property type="molecule type" value="Genomic_DNA"/>
</dbReference>
<dbReference type="PROSITE" id="PS00356">
    <property type="entry name" value="HTH_LACI_1"/>
    <property type="match status" value="1"/>
</dbReference>
<evidence type="ECO:0000313" key="5">
    <source>
        <dbReference type="EMBL" id="GIJ46399.1"/>
    </source>
</evidence>
<feature type="domain" description="HTH lacI-type" evidence="4">
    <location>
        <begin position="11"/>
        <end position="66"/>
    </location>
</feature>
<dbReference type="PANTHER" id="PTHR30146:SF153">
    <property type="entry name" value="LACTOSE OPERON REPRESSOR"/>
    <property type="match status" value="1"/>
</dbReference>
<dbReference type="GO" id="GO:0000976">
    <property type="term" value="F:transcription cis-regulatory region binding"/>
    <property type="evidence" value="ECO:0007669"/>
    <property type="project" value="TreeGrafter"/>
</dbReference>
<evidence type="ECO:0000256" key="2">
    <source>
        <dbReference type="ARBA" id="ARBA00023125"/>
    </source>
</evidence>
<protein>
    <submittedName>
        <fullName evidence="5">LacI family transcriptional regulator</fullName>
    </submittedName>
</protein>
<dbReference type="Gene3D" id="3.40.50.2300">
    <property type="match status" value="2"/>
</dbReference>
<gene>
    <name evidence="5" type="primary">lacI_2</name>
    <name evidence="5" type="ORF">Val02_32850</name>
</gene>
<dbReference type="Gene3D" id="1.10.260.40">
    <property type="entry name" value="lambda repressor-like DNA-binding domains"/>
    <property type="match status" value="1"/>
</dbReference>
<accession>A0A8J3YJD9</accession>
<dbReference type="Pfam" id="PF00356">
    <property type="entry name" value="LacI"/>
    <property type="match status" value="1"/>
</dbReference>
<evidence type="ECO:0000313" key="6">
    <source>
        <dbReference type="Proteomes" id="UP000619260"/>
    </source>
</evidence>
<keyword evidence="1" id="KW-0805">Transcription regulation</keyword>
<dbReference type="Proteomes" id="UP000619260">
    <property type="component" value="Unassembled WGS sequence"/>
</dbReference>
<sequence>MVARDDSPGSVTLADVARRARVSPATASRVINGSTKPVAEGLRERVLKAVADLRYVPNAHAQNLARAGRSVVGVIVHDVSDPYFAEITRGLQRVASAHGQLLVICNSYRDPARELEYVALLRAQRAGALVLAGSGYHDAVFTRQLNAHLTAFTDGGGRVAVIGRHELVGAAVLPENEHGGHALGGHVCALGHKKIGVLAGPRQLTTTTDRLTGLKRACAEHGVPLPPRRIVYSDFTRDGGAAAAAALLDAEPSLTAIVALNDAMAVGALATLRERGIAVPDRVSVVGFDDMPIARDVTPALTTVRLPLVEMGERAMYLALSRTEEGHVERAAAEVVWRDSCVAPPA</sequence>
<keyword evidence="2" id="KW-0238">DNA-binding</keyword>
<name>A0A8J3YJD9_9ACTN</name>
<dbReference type="CDD" id="cd01392">
    <property type="entry name" value="HTH_LacI"/>
    <property type="match status" value="1"/>
</dbReference>
<dbReference type="CDD" id="cd06267">
    <property type="entry name" value="PBP1_LacI_sugar_binding-like"/>
    <property type="match status" value="1"/>
</dbReference>
<dbReference type="SUPFAM" id="SSF47413">
    <property type="entry name" value="lambda repressor-like DNA-binding domains"/>
    <property type="match status" value="1"/>
</dbReference>
<dbReference type="AlphaFoldDB" id="A0A8J3YJD9"/>
<evidence type="ECO:0000256" key="3">
    <source>
        <dbReference type="ARBA" id="ARBA00023163"/>
    </source>
</evidence>
<keyword evidence="3" id="KW-0804">Transcription</keyword>
<dbReference type="SUPFAM" id="SSF53822">
    <property type="entry name" value="Periplasmic binding protein-like I"/>
    <property type="match status" value="1"/>
</dbReference>
<dbReference type="InterPro" id="IPR046335">
    <property type="entry name" value="LacI/GalR-like_sensor"/>
</dbReference>
<evidence type="ECO:0000256" key="1">
    <source>
        <dbReference type="ARBA" id="ARBA00023015"/>
    </source>
</evidence>
<dbReference type="GO" id="GO:0003700">
    <property type="term" value="F:DNA-binding transcription factor activity"/>
    <property type="evidence" value="ECO:0007669"/>
    <property type="project" value="TreeGrafter"/>
</dbReference>
<evidence type="ECO:0000259" key="4">
    <source>
        <dbReference type="PROSITE" id="PS50932"/>
    </source>
</evidence>
<keyword evidence="6" id="KW-1185">Reference proteome</keyword>
<dbReference type="InterPro" id="IPR028082">
    <property type="entry name" value="Peripla_BP_I"/>
</dbReference>
<dbReference type="InterPro" id="IPR000843">
    <property type="entry name" value="HTH_LacI"/>
</dbReference>
<dbReference type="SMART" id="SM00354">
    <property type="entry name" value="HTH_LACI"/>
    <property type="match status" value="1"/>
</dbReference>
<organism evidence="5 6">
    <name type="scientific">Virgisporangium aliadipatigenens</name>
    <dbReference type="NCBI Taxonomy" id="741659"/>
    <lineage>
        <taxon>Bacteria</taxon>
        <taxon>Bacillati</taxon>
        <taxon>Actinomycetota</taxon>
        <taxon>Actinomycetes</taxon>
        <taxon>Micromonosporales</taxon>
        <taxon>Micromonosporaceae</taxon>
        <taxon>Virgisporangium</taxon>
    </lineage>
</organism>
<proteinExistence type="predicted"/>
<dbReference type="Pfam" id="PF13377">
    <property type="entry name" value="Peripla_BP_3"/>
    <property type="match status" value="1"/>
</dbReference>
<dbReference type="PANTHER" id="PTHR30146">
    <property type="entry name" value="LACI-RELATED TRANSCRIPTIONAL REPRESSOR"/>
    <property type="match status" value="1"/>
</dbReference>
<comment type="caution">
    <text evidence="5">The sequence shown here is derived from an EMBL/GenBank/DDBJ whole genome shotgun (WGS) entry which is preliminary data.</text>
</comment>